<organism evidence="2 3">
    <name type="scientific">Ilumatobacter coccineus (strain NBRC 103263 / KCTC 29153 / YM16-304)</name>
    <dbReference type="NCBI Taxonomy" id="1313172"/>
    <lineage>
        <taxon>Bacteria</taxon>
        <taxon>Bacillati</taxon>
        <taxon>Actinomycetota</taxon>
        <taxon>Acidimicrobiia</taxon>
        <taxon>Acidimicrobiales</taxon>
        <taxon>Ilumatobacteraceae</taxon>
        <taxon>Ilumatobacter</taxon>
    </lineage>
</organism>
<reference evidence="2 3" key="1">
    <citation type="journal article" date="2013" name="Int. J. Syst. Evol. Microbiol.">
        <title>Ilumatobacter nonamiense sp. nov. and Ilumatobacter coccineum sp. nov., isolated from seashore sand.</title>
        <authorList>
            <person name="Matsumoto A."/>
            <person name="Kasai H."/>
            <person name="Matsuo Y."/>
            <person name="Shizuri Y."/>
            <person name="Ichikawa N."/>
            <person name="Fujita N."/>
            <person name="Omura S."/>
            <person name="Takahashi Y."/>
        </authorList>
    </citation>
    <scope>NUCLEOTIDE SEQUENCE [LARGE SCALE GENOMIC DNA]</scope>
    <source>
        <strain evidence="3">NBRC 103263 / KCTC 29153 / YM16-304</strain>
    </source>
</reference>
<dbReference type="InterPro" id="IPR036365">
    <property type="entry name" value="PGBD-like_sf"/>
</dbReference>
<dbReference type="InterPro" id="IPR036366">
    <property type="entry name" value="PGBDSf"/>
</dbReference>
<accession>A0A6C7E1C6</accession>
<proteinExistence type="predicted"/>
<keyword evidence="3" id="KW-1185">Reference proteome</keyword>
<dbReference type="OrthoDB" id="5620138at2"/>
<sequence>MNKLNTINQNTTAKNIITKKARLAGSIAAVAVALTACGGAQSSTATESQIPAVPAVAEQAPAAEQTPAIEQAPAVEEAPTIEEASAVEEVPAVEEAPAVEQTPAPMPIVEEAPAVDPVDPTPANDVADAEFDDSYAPTNGEAVNQLIPASSPDFPCVEYIEATELPLFPCSKGELVVQLQHDLQWNGTPHTVDGYFGEDTYLALQGMQSAWGMYPTGIMDQAMETVISYIYSH</sequence>
<dbReference type="InterPro" id="IPR002477">
    <property type="entry name" value="Peptidoglycan-bd-like"/>
</dbReference>
<dbReference type="AlphaFoldDB" id="A0A6C7E1C6"/>
<dbReference type="SUPFAM" id="SSF47090">
    <property type="entry name" value="PGBD-like"/>
    <property type="match status" value="1"/>
</dbReference>
<dbReference type="Proteomes" id="UP000011863">
    <property type="component" value="Chromosome"/>
</dbReference>
<dbReference type="RefSeq" id="WP_015439998.1">
    <property type="nucleotide sequence ID" value="NC_020520.1"/>
</dbReference>
<dbReference type="Gene3D" id="1.10.101.10">
    <property type="entry name" value="PGBD-like superfamily/PGBD"/>
    <property type="match status" value="1"/>
</dbReference>
<dbReference type="KEGG" id="aym:YM304_04360"/>
<feature type="domain" description="Peptidoglycan binding-like" evidence="1">
    <location>
        <begin position="173"/>
        <end position="223"/>
    </location>
</feature>
<gene>
    <name evidence="2" type="ORF">YM304_04360</name>
</gene>
<name>A0A6C7E1C6_ILUCY</name>
<evidence type="ECO:0000259" key="1">
    <source>
        <dbReference type="Pfam" id="PF01471"/>
    </source>
</evidence>
<dbReference type="EMBL" id="AP012057">
    <property type="protein sequence ID" value="BAN00750.1"/>
    <property type="molecule type" value="Genomic_DNA"/>
</dbReference>
<dbReference type="Pfam" id="PF01471">
    <property type="entry name" value="PG_binding_1"/>
    <property type="match status" value="1"/>
</dbReference>
<evidence type="ECO:0000313" key="3">
    <source>
        <dbReference type="Proteomes" id="UP000011863"/>
    </source>
</evidence>
<protein>
    <recommendedName>
        <fullName evidence="1">Peptidoglycan binding-like domain-containing protein</fullName>
    </recommendedName>
</protein>
<evidence type="ECO:0000313" key="2">
    <source>
        <dbReference type="EMBL" id="BAN00750.1"/>
    </source>
</evidence>